<gene>
    <name evidence="2" type="ORF">H8L32_25275</name>
</gene>
<feature type="transmembrane region" description="Helical" evidence="1">
    <location>
        <begin position="39"/>
        <end position="59"/>
    </location>
</feature>
<keyword evidence="3" id="KW-1185">Reference proteome</keyword>
<reference evidence="2 3" key="1">
    <citation type="submission" date="2020-08" db="EMBL/GenBank/DDBJ databases">
        <title>Novel species isolated from subtropical streams in China.</title>
        <authorList>
            <person name="Lu H."/>
        </authorList>
    </citation>
    <scope>NUCLEOTIDE SEQUENCE [LARGE SCALE GENOMIC DNA]</scope>
    <source>
        <strain evidence="2 3">CY18W</strain>
    </source>
</reference>
<evidence type="ECO:0000313" key="3">
    <source>
        <dbReference type="Proteomes" id="UP000650424"/>
    </source>
</evidence>
<dbReference type="Proteomes" id="UP000650424">
    <property type="component" value="Unassembled WGS sequence"/>
</dbReference>
<proteinExistence type="predicted"/>
<evidence type="ECO:0000256" key="1">
    <source>
        <dbReference type="SAM" id="Phobius"/>
    </source>
</evidence>
<feature type="transmembrane region" description="Helical" evidence="1">
    <location>
        <begin position="65"/>
        <end position="85"/>
    </location>
</feature>
<name>A0ABR6ZY91_9BURK</name>
<comment type="caution">
    <text evidence="2">The sequence shown here is derived from an EMBL/GenBank/DDBJ whole genome shotgun (WGS) entry which is preliminary data.</text>
</comment>
<dbReference type="InterPro" id="IPR021529">
    <property type="entry name" value="DUF2798"/>
</dbReference>
<protein>
    <submittedName>
        <fullName evidence="2">DUF2798 domain-containing protein</fullName>
    </submittedName>
</protein>
<dbReference type="EMBL" id="JACOGF010000019">
    <property type="protein sequence ID" value="MBC3920802.1"/>
    <property type="molecule type" value="Genomic_DNA"/>
</dbReference>
<keyword evidence="1" id="KW-1133">Transmembrane helix</keyword>
<organism evidence="2 3">
    <name type="scientific">Undibacterium hunanense</name>
    <dbReference type="NCBI Taxonomy" id="2762292"/>
    <lineage>
        <taxon>Bacteria</taxon>
        <taxon>Pseudomonadati</taxon>
        <taxon>Pseudomonadota</taxon>
        <taxon>Betaproteobacteria</taxon>
        <taxon>Burkholderiales</taxon>
        <taxon>Oxalobacteraceae</taxon>
        <taxon>Undibacterium</taxon>
    </lineage>
</organism>
<keyword evidence="1" id="KW-0812">Transmembrane</keyword>
<keyword evidence="1" id="KW-0472">Membrane</keyword>
<evidence type="ECO:0000313" key="2">
    <source>
        <dbReference type="EMBL" id="MBC3920802.1"/>
    </source>
</evidence>
<dbReference type="RefSeq" id="WP_186950635.1">
    <property type="nucleotide sequence ID" value="NZ_JACOGF010000019.1"/>
</dbReference>
<accession>A0ABR6ZY91</accession>
<sequence length="140" mass="14969">MQHSSAFPGMSVAAVQPAIVRQPRAVAGSKSLASMLPTILTTGVVTLVASAAMRLLWIGYGNDFFAAWMEAWLTIWPIAFPVAYLSKPLVNQLARSLSKPLPTADMSQAGLNVNAVMQASDRATAQSGLKRKPVLLPVHR</sequence>
<dbReference type="Pfam" id="PF11391">
    <property type="entry name" value="DUF2798"/>
    <property type="match status" value="1"/>
</dbReference>